<dbReference type="SUPFAM" id="SSF56112">
    <property type="entry name" value="Protein kinase-like (PK-like)"/>
    <property type="match status" value="1"/>
</dbReference>
<evidence type="ECO:0000256" key="1">
    <source>
        <dbReference type="ARBA" id="ARBA00009460"/>
    </source>
</evidence>
<dbReference type="Gene3D" id="3.90.1200.10">
    <property type="match status" value="1"/>
</dbReference>
<keyword evidence="4" id="KW-1185">Reference proteome</keyword>
<evidence type="ECO:0000313" key="4">
    <source>
        <dbReference type="Proteomes" id="UP000307657"/>
    </source>
</evidence>
<dbReference type="InterPro" id="IPR011009">
    <property type="entry name" value="Kinase-like_dom_sf"/>
</dbReference>
<comment type="similarity">
    <text evidence="1 2">Belongs to the fructosamine kinase family.</text>
</comment>
<dbReference type="PANTHER" id="PTHR12149">
    <property type="entry name" value="FRUCTOSAMINE 3 KINASE-RELATED PROTEIN"/>
    <property type="match status" value="1"/>
</dbReference>
<evidence type="ECO:0000313" key="3">
    <source>
        <dbReference type="EMBL" id="TJY36156.1"/>
    </source>
</evidence>
<dbReference type="PANTHER" id="PTHR12149:SF8">
    <property type="entry name" value="PROTEIN-RIBULOSAMINE 3-KINASE"/>
    <property type="match status" value="1"/>
</dbReference>
<keyword evidence="2 3" id="KW-0418">Kinase</keyword>
<organism evidence="3 4">
    <name type="scientific">Pontimicrobium aquaticum</name>
    <dbReference type="NCBI Taxonomy" id="2565367"/>
    <lineage>
        <taxon>Bacteria</taxon>
        <taxon>Pseudomonadati</taxon>
        <taxon>Bacteroidota</taxon>
        <taxon>Flavobacteriia</taxon>
        <taxon>Flavobacteriales</taxon>
        <taxon>Flavobacteriaceae</taxon>
        <taxon>Pontimicrobium</taxon>
    </lineage>
</organism>
<name>A0A4U0EW41_9FLAO</name>
<keyword evidence="2" id="KW-0808">Transferase</keyword>
<dbReference type="EMBL" id="SUPL01000003">
    <property type="protein sequence ID" value="TJY36156.1"/>
    <property type="molecule type" value="Genomic_DNA"/>
</dbReference>
<dbReference type="Pfam" id="PF03881">
    <property type="entry name" value="Fructosamin_kin"/>
    <property type="match status" value="1"/>
</dbReference>
<comment type="caution">
    <text evidence="3">The sequence shown here is derived from an EMBL/GenBank/DDBJ whole genome shotgun (WGS) entry which is preliminary data.</text>
</comment>
<dbReference type="Proteomes" id="UP000307657">
    <property type="component" value="Unassembled WGS sequence"/>
</dbReference>
<dbReference type="PIRSF" id="PIRSF006221">
    <property type="entry name" value="Ketosamine-3-kinase"/>
    <property type="match status" value="1"/>
</dbReference>
<evidence type="ECO:0000256" key="2">
    <source>
        <dbReference type="PIRNR" id="PIRNR006221"/>
    </source>
</evidence>
<dbReference type="AlphaFoldDB" id="A0A4U0EW41"/>
<accession>A0A4U0EW41</accession>
<dbReference type="InterPro" id="IPR016477">
    <property type="entry name" value="Fructo-/Ketosamine-3-kinase"/>
</dbReference>
<dbReference type="OrthoDB" id="5291879at2"/>
<dbReference type="Gene3D" id="3.30.200.20">
    <property type="entry name" value="Phosphorylase Kinase, domain 1"/>
    <property type="match status" value="1"/>
</dbReference>
<reference evidence="3 4" key="1">
    <citation type="submission" date="2019-04" db="EMBL/GenBank/DDBJ databases">
        <title>Lacinutrix sp. nov., isolated from marine water.</title>
        <authorList>
            <person name="Kim W."/>
        </authorList>
    </citation>
    <scope>NUCLEOTIDE SEQUENCE [LARGE SCALE GENOMIC DNA]</scope>
    <source>
        <strain evidence="3 4">CAU 1491</strain>
    </source>
</reference>
<dbReference type="GO" id="GO:0016301">
    <property type="term" value="F:kinase activity"/>
    <property type="evidence" value="ECO:0007669"/>
    <property type="project" value="UniProtKB-UniRule"/>
</dbReference>
<sequence>MNNHLASSLESRVISYKSISGGDISSAYNIKTQNQDYFLKVNGSSNASKMFSSERAGLNTIAKTNTIATPKIYLQDSYKNISYILMEYIESVPPAKHSFKKLGIQLAKLHQTKADKFGFNQHNFIGSLQQSNSFHDSWLSFYIEERLIPQIDLAITKRLLNQNEVPSNNKMQVVLDNLLKNKTPSLLHGDLWSGNFLIASNGTPYLIDPACYYGHNEVDIAISNLFGGFDSSFYNAYHDIIPKNEHTNARIELYQLYYLLVHLNLFGGSYYSSVKHILLKYF</sequence>
<protein>
    <submittedName>
        <fullName evidence="3">Fructosamine kinase family protein</fullName>
    </submittedName>
</protein>
<gene>
    <name evidence="3" type="ORF">E5167_05670</name>
</gene>
<proteinExistence type="inferred from homology"/>